<accession>A0A9X2FHY2</accession>
<dbReference type="EMBL" id="JAIULA010000002">
    <property type="protein sequence ID" value="MCP0886040.1"/>
    <property type="molecule type" value="Genomic_DNA"/>
</dbReference>
<dbReference type="Proteomes" id="UP001139006">
    <property type="component" value="Unassembled WGS sequence"/>
</dbReference>
<gene>
    <name evidence="1" type="ORF">LB941_01655</name>
</gene>
<dbReference type="InterPro" id="IPR001646">
    <property type="entry name" value="5peptide_repeat"/>
</dbReference>
<proteinExistence type="predicted"/>
<evidence type="ECO:0000313" key="2">
    <source>
        <dbReference type="Proteomes" id="UP001139006"/>
    </source>
</evidence>
<name>A0A9X2FHY2_9LACO</name>
<dbReference type="Pfam" id="PF13599">
    <property type="entry name" value="Pentapeptide_4"/>
    <property type="match status" value="1"/>
</dbReference>
<dbReference type="PANTHER" id="PTHR42999:SF1">
    <property type="entry name" value="PENTAPEPTIDE REPEAT-CONTAINING PROTEIN"/>
    <property type="match status" value="1"/>
</dbReference>
<dbReference type="InterPro" id="IPR052949">
    <property type="entry name" value="PA_immunity-related"/>
</dbReference>
<dbReference type="Pfam" id="PF00805">
    <property type="entry name" value="Pentapeptide"/>
    <property type="match status" value="1"/>
</dbReference>
<sequence>MIENKRIEFDNVIEGESYRSCTFSFSKNTLRISDVIFDNCLFDQADFSNSEWLDCELKRCDFSNNHFENSVFYRTKIKHCNLVGADFSNNLWKDTTISESRADYINFSGSKLTKCRIENSSLIEAYFQEVVFNGGLNTNDCDFNKSNFWNSKLKKVNLANSNFEVLDVNPTDLKGLIINQYQAVKIVQLFGVTVE</sequence>
<organism evidence="1 2">
    <name type="scientific">Ligilactobacillus ubinensis</name>
    <dbReference type="NCBI Taxonomy" id="2876789"/>
    <lineage>
        <taxon>Bacteria</taxon>
        <taxon>Bacillati</taxon>
        <taxon>Bacillota</taxon>
        <taxon>Bacilli</taxon>
        <taxon>Lactobacillales</taxon>
        <taxon>Lactobacillaceae</taxon>
        <taxon>Ligilactobacillus</taxon>
    </lineage>
</organism>
<dbReference type="Gene3D" id="2.160.20.80">
    <property type="entry name" value="E3 ubiquitin-protein ligase SopA"/>
    <property type="match status" value="1"/>
</dbReference>
<evidence type="ECO:0000313" key="1">
    <source>
        <dbReference type="EMBL" id="MCP0886040.1"/>
    </source>
</evidence>
<dbReference type="AlphaFoldDB" id="A0A9X2FHY2"/>
<protein>
    <submittedName>
        <fullName evidence="1">Pentapeptide repeat-containing protein</fullName>
    </submittedName>
</protein>
<dbReference type="PANTHER" id="PTHR42999">
    <property type="entry name" value="ANTIBIOTIC RESISTANCE PROTEIN MCBG"/>
    <property type="match status" value="1"/>
</dbReference>
<dbReference type="RefSeq" id="WP_253358956.1">
    <property type="nucleotide sequence ID" value="NZ_JAIULA010000002.1"/>
</dbReference>
<comment type="caution">
    <text evidence="1">The sequence shown here is derived from an EMBL/GenBank/DDBJ whole genome shotgun (WGS) entry which is preliminary data.</text>
</comment>
<dbReference type="SUPFAM" id="SSF141571">
    <property type="entry name" value="Pentapeptide repeat-like"/>
    <property type="match status" value="1"/>
</dbReference>
<reference evidence="1 2" key="1">
    <citation type="journal article" date="2023" name="Int. J. Syst. Evol. Microbiol.">
        <title>Ligilactobacillus ubinensis sp. nov., a novel species isolated from the wild ferment of a durian fruit (Durio zibethinus).</title>
        <authorList>
            <person name="Heng Y.C."/>
            <person name="Menon N."/>
            <person name="Chen B."/>
            <person name="Loo B.Z.L."/>
            <person name="Wong G.W.J."/>
            <person name="Lim A.C.H."/>
            <person name="Silvaraju S."/>
            <person name="Kittelmann S."/>
        </authorList>
    </citation>
    <scope>NUCLEOTIDE SEQUENCE [LARGE SCALE GENOMIC DNA]</scope>
    <source>
        <strain evidence="1 2">WILCCON 0076</strain>
    </source>
</reference>
<keyword evidence="2" id="KW-1185">Reference proteome</keyword>